<evidence type="ECO:0000256" key="3">
    <source>
        <dbReference type="ARBA" id="ARBA00022448"/>
    </source>
</evidence>
<dbReference type="PANTHER" id="PTHR23500">
    <property type="entry name" value="SOLUTE CARRIER FAMILY 2, FACILITATED GLUCOSE TRANSPORTER"/>
    <property type="match status" value="1"/>
</dbReference>
<evidence type="ECO:0000256" key="7">
    <source>
        <dbReference type="SAM" id="Phobius"/>
    </source>
</evidence>
<proteinExistence type="inferred from homology"/>
<protein>
    <recommendedName>
        <fullName evidence="8">Major facilitator superfamily (MFS) profile domain-containing protein</fullName>
    </recommendedName>
</protein>
<dbReference type="Gene3D" id="1.20.1250.20">
    <property type="entry name" value="MFS general substrate transporter like domains"/>
    <property type="match status" value="2"/>
</dbReference>
<dbReference type="Proteomes" id="UP000095767">
    <property type="component" value="Unassembled WGS sequence"/>
</dbReference>
<feature type="transmembrane region" description="Helical" evidence="7">
    <location>
        <begin position="84"/>
        <end position="104"/>
    </location>
</feature>
<dbReference type="AlphaFoldDB" id="A0A1E5VSR3"/>
<name>A0A1E5VSR3_9POAL</name>
<evidence type="ECO:0000259" key="8">
    <source>
        <dbReference type="PROSITE" id="PS50850"/>
    </source>
</evidence>
<comment type="caution">
    <text evidence="9">The sequence shown here is derived from an EMBL/GenBank/DDBJ whole genome shotgun (WGS) entry which is preliminary data.</text>
</comment>
<evidence type="ECO:0000256" key="6">
    <source>
        <dbReference type="ARBA" id="ARBA00023136"/>
    </source>
</evidence>
<evidence type="ECO:0000256" key="1">
    <source>
        <dbReference type="ARBA" id="ARBA00004141"/>
    </source>
</evidence>
<keyword evidence="3" id="KW-0813">Transport</keyword>
<organism evidence="9 10">
    <name type="scientific">Dichanthelium oligosanthes</name>
    <dbReference type="NCBI Taxonomy" id="888268"/>
    <lineage>
        <taxon>Eukaryota</taxon>
        <taxon>Viridiplantae</taxon>
        <taxon>Streptophyta</taxon>
        <taxon>Embryophyta</taxon>
        <taxon>Tracheophyta</taxon>
        <taxon>Spermatophyta</taxon>
        <taxon>Magnoliopsida</taxon>
        <taxon>Liliopsida</taxon>
        <taxon>Poales</taxon>
        <taxon>Poaceae</taxon>
        <taxon>PACMAD clade</taxon>
        <taxon>Panicoideae</taxon>
        <taxon>Panicodae</taxon>
        <taxon>Paniceae</taxon>
        <taxon>Dichantheliinae</taxon>
        <taxon>Dichanthelium</taxon>
    </lineage>
</organism>
<gene>
    <name evidence="9" type="ORF">BAE44_0010832</name>
</gene>
<evidence type="ECO:0000256" key="5">
    <source>
        <dbReference type="ARBA" id="ARBA00022989"/>
    </source>
</evidence>
<keyword evidence="5 7" id="KW-1133">Transmembrane helix</keyword>
<dbReference type="STRING" id="888268.A0A1E5VSR3"/>
<dbReference type="InterPro" id="IPR005828">
    <property type="entry name" value="MFS_sugar_transport-like"/>
</dbReference>
<comment type="similarity">
    <text evidence="2">Belongs to the major facilitator superfamily. Sugar transporter (TC 2.A.1.1) family.</text>
</comment>
<dbReference type="EMBL" id="LWDX02030679">
    <property type="protein sequence ID" value="OEL28149.1"/>
    <property type="molecule type" value="Genomic_DNA"/>
</dbReference>
<evidence type="ECO:0000313" key="9">
    <source>
        <dbReference type="EMBL" id="OEL28149.1"/>
    </source>
</evidence>
<evidence type="ECO:0000256" key="2">
    <source>
        <dbReference type="ARBA" id="ARBA00010992"/>
    </source>
</evidence>
<evidence type="ECO:0000256" key="4">
    <source>
        <dbReference type="ARBA" id="ARBA00022692"/>
    </source>
</evidence>
<dbReference type="PROSITE" id="PS50850">
    <property type="entry name" value="MFS"/>
    <property type="match status" value="1"/>
</dbReference>
<feature type="transmembrane region" description="Helical" evidence="7">
    <location>
        <begin position="58"/>
        <end position="78"/>
    </location>
</feature>
<dbReference type="SUPFAM" id="SSF103473">
    <property type="entry name" value="MFS general substrate transporter"/>
    <property type="match status" value="1"/>
</dbReference>
<comment type="subcellular location">
    <subcellularLocation>
        <location evidence="1">Membrane</location>
        <topology evidence="1">Multi-pass membrane protein</topology>
    </subcellularLocation>
</comment>
<feature type="transmembrane region" description="Helical" evidence="7">
    <location>
        <begin position="25"/>
        <end position="46"/>
    </location>
</feature>
<dbReference type="GO" id="GO:0015144">
    <property type="term" value="F:carbohydrate transmembrane transporter activity"/>
    <property type="evidence" value="ECO:0007669"/>
    <property type="project" value="InterPro"/>
</dbReference>
<dbReference type="InterPro" id="IPR045262">
    <property type="entry name" value="STP/PLT_plant"/>
</dbReference>
<accession>A0A1E5VSR3</accession>
<dbReference type="GO" id="GO:0016020">
    <property type="term" value="C:membrane"/>
    <property type="evidence" value="ECO:0007669"/>
    <property type="project" value="UniProtKB-SubCell"/>
</dbReference>
<dbReference type="InterPro" id="IPR020846">
    <property type="entry name" value="MFS_dom"/>
</dbReference>
<dbReference type="OrthoDB" id="684645at2759"/>
<keyword evidence="10" id="KW-1185">Reference proteome</keyword>
<keyword evidence="4 7" id="KW-0812">Transmembrane</keyword>
<evidence type="ECO:0000313" key="10">
    <source>
        <dbReference type="Proteomes" id="UP000095767"/>
    </source>
</evidence>
<dbReference type="Pfam" id="PF00083">
    <property type="entry name" value="Sugar_tr"/>
    <property type="match status" value="1"/>
</dbReference>
<reference evidence="9 10" key="1">
    <citation type="submission" date="2016-09" db="EMBL/GenBank/DDBJ databases">
        <title>The draft genome of Dichanthelium oligosanthes: A C3 panicoid grass species.</title>
        <authorList>
            <person name="Studer A.J."/>
            <person name="Schnable J.C."/>
            <person name="Brutnell T.P."/>
        </authorList>
    </citation>
    <scope>NUCLEOTIDE SEQUENCE [LARGE SCALE GENOMIC DNA]</scope>
    <source>
        <strain evidence="10">cv. Kellogg 1175</strain>
        <tissue evidence="9">Leaf</tissue>
    </source>
</reference>
<dbReference type="PANTHER" id="PTHR23500:SF44">
    <property type="entry name" value="SUGAR TRANSPORT PROTEIN 5"/>
    <property type="match status" value="1"/>
</dbReference>
<feature type="domain" description="Major facilitator superfamily (MFS) profile" evidence="8">
    <location>
        <begin position="1"/>
        <end position="146"/>
    </location>
</feature>
<keyword evidence="6 7" id="KW-0472">Membrane</keyword>
<sequence length="146" mass="16213">MLIGGALFIAGSVVNTGAVNISMLIVGRTLLGFGIVFTLQAAPLYLADTAPPRWRGAFTISTTLCVSIVELHVFIKLLCAMKDAVFLFYTGWLLVMTPFVAALLPETKGVPLEAMRSVWARHWYWRRFVKDDAKQEIHVNRARSTS</sequence>
<dbReference type="InterPro" id="IPR036259">
    <property type="entry name" value="MFS_trans_sf"/>
</dbReference>